<evidence type="ECO:0000256" key="1">
    <source>
        <dbReference type="SAM" id="MobiDB-lite"/>
    </source>
</evidence>
<dbReference type="Proteomes" id="UP000176429">
    <property type="component" value="Unassembled WGS sequence"/>
</dbReference>
<reference evidence="2 3" key="1">
    <citation type="journal article" date="2016" name="Nat. Commun.">
        <title>Thousands of microbial genomes shed light on interconnected biogeochemical processes in an aquifer system.</title>
        <authorList>
            <person name="Anantharaman K."/>
            <person name="Brown C.T."/>
            <person name="Hug L.A."/>
            <person name="Sharon I."/>
            <person name="Castelle C.J."/>
            <person name="Probst A.J."/>
            <person name="Thomas B.C."/>
            <person name="Singh A."/>
            <person name="Wilkins M.J."/>
            <person name="Karaoz U."/>
            <person name="Brodie E.L."/>
            <person name="Williams K.H."/>
            <person name="Hubbard S.S."/>
            <person name="Banfield J.F."/>
        </authorList>
    </citation>
    <scope>NUCLEOTIDE SEQUENCE [LARGE SCALE GENOMIC DNA]</scope>
</reference>
<name>A0A1G2NV35_9BACT</name>
<comment type="caution">
    <text evidence="2">The sequence shown here is derived from an EMBL/GenBank/DDBJ whole genome shotgun (WGS) entry which is preliminary data.</text>
</comment>
<accession>A0A1G2NV35</accession>
<evidence type="ECO:0000313" key="3">
    <source>
        <dbReference type="Proteomes" id="UP000176429"/>
    </source>
</evidence>
<feature type="region of interest" description="Disordered" evidence="1">
    <location>
        <begin position="1"/>
        <end position="26"/>
    </location>
</feature>
<sequence length="66" mass="7455">MEVEHRRKNALSFFKKNPPRANQKSKELFSSVSAEALRGGGGVESERKIQFQATTHSARGLFFFLV</sequence>
<evidence type="ECO:0000313" key="2">
    <source>
        <dbReference type="EMBL" id="OHA39944.1"/>
    </source>
</evidence>
<organism evidence="2 3">
    <name type="scientific">Candidatus Taylorbacteria bacterium RIFCSPLOWO2_02_FULL_46_40</name>
    <dbReference type="NCBI Taxonomy" id="1802329"/>
    <lineage>
        <taxon>Bacteria</taxon>
        <taxon>Candidatus Tayloriibacteriota</taxon>
    </lineage>
</organism>
<gene>
    <name evidence="2" type="ORF">A3H68_02510</name>
</gene>
<proteinExistence type="predicted"/>
<protein>
    <submittedName>
        <fullName evidence="2">Uncharacterized protein</fullName>
    </submittedName>
</protein>
<dbReference type="AlphaFoldDB" id="A0A1G2NV35"/>
<dbReference type="EMBL" id="MHSH01000059">
    <property type="protein sequence ID" value="OHA39944.1"/>
    <property type="molecule type" value="Genomic_DNA"/>
</dbReference>